<dbReference type="PANTHER" id="PTHR37015">
    <property type="entry name" value="REVERSE TRANSCRIPTASE DOMAIN-CONTAINING PROTEIN"/>
    <property type="match status" value="1"/>
</dbReference>
<feature type="compositionally biased region" description="Pro residues" evidence="1">
    <location>
        <begin position="360"/>
        <end position="369"/>
    </location>
</feature>
<evidence type="ECO:0000313" key="2">
    <source>
        <dbReference type="EMBL" id="KAK3210215.1"/>
    </source>
</evidence>
<reference evidence="2 3" key="1">
    <citation type="submission" date="2021-02" db="EMBL/GenBank/DDBJ databases">
        <title>Genome assembly of Pseudopithomyces chartarum.</title>
        <authorList>
            <person name="Jauregui R."/>
            <person name="Singh J."/>
            <person name="Voisey C."/>
        </authorList>
    </citation>
    <scope>NUCLEOTIDE SEQUENCE [LARGE SCALE GENOMIC DNA]</scope>
    <source>
        <strain evidence="2 3">AGR01</strain>
    </source>
</reference>
<proteinExistence type="predicted"/>
<gene>
    <name evidence="2" type="ORF">GRF29_44g2022207</name>
</gene>
<evidence type="ECO:0000313" key="3">
    <source>
        <dbReference type="Proteomes" id="UP001280581"/>
    </source>
</evidence>
<dbReference type="Proteomes" id="UP001280581">
    <property type="component" value="Unassembled WGS sequence"/>
</dbReference>
<feature type="region of interest" description="Disordered" evidence="1">
    <location>
        <begin position="360"/>
        <end position="406"/>
    </location>
</feature>
<evidence type="ECO:0000256" key="1">
    <source>
        <dbReference type="SAM" id="MobiDB-lite"/>
    </source>
</evidence>
<dbReference type="AlphaFoldDB" id="A0AAN6RIS2"/>
<name>A0AAN6RIS2_9PLEO</name>
<dbReference type="EMBL" id="WVTA01000005">
    <property type="protein sequence ID" value="KAK3210215.1"/>
    <property type="molecule type" value="Genomic_DNA"/>
</dbReference>
<dbReference type="PANTHER" id="PTHR37015:SF2">
    <property type="entry name" value="REVERSE TRANSCRIPTASE DOMAIN-CONTAINING PROTEIN"/>
    <property type="match status" value="1"/>
</dbReference>
<feature type="compositionally biased region" description="Pro residues" evidence="1">
    <location>
        <begin position="383"/>
        <end position="392"/>
    </location>
</feature>
<accession>A0AAN6RIS2</accession>
<organism evidence="2 3">
    <name type="scientific">Pseudopithomyces chartarum</name>
    <dbReference type="NCBI Taxonomy" id="1892770"/>
    <lineage>
        <taxon>Eukaryota</taxon>
        <taxon>Fungi</taxon>
        <taxon>Dikarya</taxon>
        <taxon>Ascomycota</taxon>
        <taxon>Pezizomycotina</taxon>
        <taxon>Dothideomycetes</taxon>
        <taxon>Pleosporomycetidae</taxon>
        <taxon>Pleosporales</taxon>
        <taxon>Massarineae</taxon>
        <taxon>Didymosphaeriaceae</taxon>
        <taxon>Pseudopithomyces</taxon>
    </lineage>
</organism>
<keyword evidence="3" id="KW-1185">Reference proteome</keyword>
<protein>
    <submittedName>
        <fullName evidence="2">Uncharacterized protein</fullName>
    </submittedName>
</protein>
<sequence length="931" mass="105168">MSSMPQSVISPALREAADHKIEENDRFQSDFARFLGDATSSSDKEDRNSILKRLTSLADGVKRWQPYGVVSNKLTMWTRRIEHAKNDQTITTGKLLTMEKDLKRKLEQFGNRLGMCSIHNGFLEEALEVLEECAEIDTALNKVTLDDGFELVEDNLESVHAAFEQTAFSEKHVDTEAITKYLSGLFEDAAEKSRLTSFQREMASYGNALLQLRDDLDEELVQFCIEDLLSNELLGVERKIALQKYLHNETALRELTGMLNSKSIHHWNWRDEEKGLPVTARKNVEGKYCITVEEDIMEMIFLHSLAVRWSMQLKDGLAKLNWTPMGSKVLTLDELEKREYYLYGPRLQINSCATCHPGMGPIPPSPPPQVGHRRSRPPRHAYGPPPPPPAPPGRRNKRVNRYVPLPPPPPLPCGSAACLQELRRRIYIQKFFMTRLPKREGCSAELVAEEDTQAELLKVLALEIRTRETLDGVVHGFSADFNSFASSMPHQTILTVLEFMGVPKPWIEIFRRFLRAPLNMGPVVRGTADQIRTRTAGLPLAHGFEVFFGEAILSCLDMAVRHKVSSEKATPNLYRLRDTCRLVGSSQQCTEVMGQVKSFAQVMGLQVSIEDLFAGAGDTIGFVNFKRGKSPHQGNPGAVVTEINIAEVITAAHRLKKKLANCKRQNIDRLLRRSFPPNFKPEPSFSFEAFIHLPTAYGGLGVKTPFTAINIAQRIIPDPQLPLKDYLDAEAKLYDHLREAFYKLTTKQREQKLRSIFNDDEERMAAVFGADYKSAVETFPSLEVLTADRELEPSMLGFSISPNPFAPSAYSPWSYATPAHPEFPSHPDLVGKYMFLADEPPKPLISASEKVLDEVYRLSEEVEMKPWDKLGVDEKWALGLYGDECFEKFGGLEMWWANGVPRELMKVVRGLEDEDEDEDDASTVWSYISEA</sequence>
<comment type="caution">
    <text evidence="2">The sequence shown here is derived from an EMBL/GenBank/DDBJ whole genome shotgun (WGS) entry which is preliminary data.</text>
</comment>